<dbReference type="Proteomes" id="UP000680679">
    <property type="component" value="Chromosome"/>
</dbReference>
<protein>
    <submittedName>
        <fullName evidence="1">Uncharacterized protein</fullName>
    </submittedName>
</protein>
<organism evidence="1 2">
    <name type="scientific">Allochromatium tepidum</name>
    <dbReference type="NCBI Taxonomy" id="553982"/>
    <lineage>
        <taxon>Bacteria</taxon>
        <taxon>Pseudomonadati</taxon>
        <taxon>Pseudomonadota</taxon>
        <taxon>Gammaproteobacteria</taxon>
        <taxon>Chromatiales</taxon>
        <taxon>Chromatiaceae</taxon>
        <taxon>Allochromatium</taxon>
    </lineage>
</organism>
<sequence length="155" mass="17929">MVVQSIPPPTPELSPATLVARVREVSYALPDARKGGNHQFQRRMQYERGANNAATLFGVDQIPSDQQIRNLLDPIPPESVFELFVEPAFLTHSILDHFDTLHHRVRQQLPSRRTFFEHLRALTQYVLFAAWEDLFECMPEALQPAQPPPRHRTRR</sequence>
<keyword evidence="2" id="KW-1185">Reference proteome</keyword>
<proteinExistence type="predicted"/>
<gene>
    <name evidence="1" type="ORF">Atep_06410</name>
</gene>
<dbReference type="EMBL" id="AP024563">
    <property type="protein sequence ID" value="BCU05964.1"/>
    <property type="molecule type" value="Genomic_DNA"/>
</dbReference>
<evidence type="ECO:0000313" key="1">
    <source>
        <dbReference type="EMBL" id="BCU05964.1"/>
    </source>
</evidence>
<accession>A0ABM7QJN4</accession>
<evidence type="ECO:0000313" key="2">
    <source>
        <dbReference type="Proteomes" id="UP000680679"/>
    </source>
</evidence>
<reference evidence="1 2" key="1">
    <citation type="submission" date="2021-04" db="EMBL/GenBank/DDBJ databases">
        <title>Complete genome sequencing of Allochromatium tepidum strain NZ.</title>
        <authorList>
            <person name="Tsukatani Y."/>
            <person name="Mori H."/>
        </authorList>
    </citation>
    <scope>NUCLEOTIDE SEQUENCE [LARGE SCALE GENOMIC DNA]</scope>
    <source>
        <strain evidence="1 2">NZ</strain>
    </source>
</reference>
<name>A0ABM7QJN4_9GAMM</name>